<evidence type="ECO:0000313" key="3">
    <source>
        <dbReference type="Proteomes" id="UP001515480"/>
    </source>
</evidence>
<keyword evidence="1" id="KW-0472">Membrane</keyword>
<reference evidence="2 3" key="1">
    <citation type="journal article" date="2024" name="Science">
        <title>Giant polyketide synthase enzymes in the biosynthesis of giant marine polyether toxins.</title>
        <authorList>
            <person name="Fallon T.R."/>
            <person name="Shende V.V."/>
            <person name="Wierzbicki I.H."/>
            <person name="Pendleton A.L."/>
            <person name="Watervoot N.F."/>
            <person name="Auber R.P."/>
            <person name="Gonzalez D.J."/>
            <person name="Wisecaver J.H."/>
            <person name="Moore B.S."/>
        </authorList>
    </citation>
    <scope>NUCLEOTIDE SEQUENCE [LARGE SCALE GENOMIC DNA]</scope>
    <source>
        <strain evidence="2 3">12B1</strain>
    </source>
</reference>
<proteinExistence type="predicted"/>
<dbReference type="AlphaFoldDB" id="A0AB34JHN5"/>
<keyword evidence="3" id="KW-1185">Reference proteome</keyword>
<dbReference type="Proteomes" id="UP001515480">
    <property type="component" value="Unassembled WGS sequence"/>
</dbReference>
<accession>A0AB34JHN5</accession>
<dbReference type="EMBL" id="JBGBPQ010000008">
    <property type="protein sequence ID" value="KAL1521058.1"/>
    <property type="molecule type" value="Genomic_DNA"/>
</dbReference>
<dbReference type="InterPro" id="IPR009500">
    <property type="entry name" value="DUF1118"/>
</dbReference>
<evidence type="ECO:0000313" key="2">
    <source>
        <dbReference type="EMBL" id="KAL1521058.1"/>
    </source>
</evidence>
<keyword evidence="1" id="KW-0812">Transmembrane</keyword>
<protein>
    <submittedName>
        <fullName evidence="2">Uncharacterized protein</fullName>
    </submittedName>
</protein>
<evidence type="ECO:0000256" key="1">
    <source>
        <dbReference type="SAM" id="Phobius"/>
    </source>
</evidence>
<feature type="transmembrane region" description="Helical" evidence="1">
    <location>
        <begin position="128"/>
        <end position="152"/>
    </location>
</feature>
<sequence>MLALTAAAASLAYVGPMAAPVVPRRVPSVEMAAQKKVITMENLDSGLFEAREVDLRTPPIYLLSRLEELKAATALSEAGLLTLAQENQVFSKLESAGAFSKLEKLLPTVEKFGLLSFFEKCLDVPNGVLFTIANTMLFYPIGLLTLQGFAFLPGAEGIFVPIEILTDLAVVAAGTALFVLAYIIGVLQED</sequence>
<comment type="caution">
    <text evidence="2">The sequence shown here is derived from an EMBL/GenBank/DDBJ whole genome shotgun (WGS) entry which is preliminary data.</text>
</comment>
<gene>
    <name evidence="2" type="ORF">AB1Y20_022613</name>
</gene>
<keyword evidence="1" id="KW-1133">Transmembrane helix</keyword>
<feature type="transmembrane region" description="Helical" evidence="1">
    <location>
        <begin position="164"/>
        <end position="187"/>
    </location>
</feature>
<organism evidence="2 3">
    <name type="scientific">Prymnesium parvum</name>
    <name type="common">Toxic golden alga</name>
    <dbReference type="NCBI Taxonomy" id="97485"/>
    <lineage>
        <taxon>Eukaryota</taxon>
        <taxon>Haptista</taxon>
        <taxon>Haptophyta</taxon>
        <taxon>Prymnesiophyceae</taxon>
        <taxon>Prymnesiales</taxon>
        <taxon>Prymnesiaceae</taxon>
        <taxon>Prymnesium</taxon>
    </lineage>
</organism>
<name>A0AB34JHN5_PRYPA</name>
<dbReference type="Pfam" id="PF06549">
    <property type="entry name" value="DUF1118"/>
    <property type="match status" value="1"/>
</dbReference>